<dbReference type="InterPro" id="IPR017871">
    <property type="entry name" value="ABC_transporter-like_CS"/>
</dbReference>
<dbReference type="GO" id="GO:0005524">
    <property type="term" value="F:ATP binding"/>
    <property type="evidence" value="ECO:0007669"/>
    <property type="project" value="UniProtKB-KW"/>
</dbReference>
<dbReference type="Proteomes" id="UP001164187">
    <property type="component" value="Chromosome"/>
</dbReference>
<evidence type="ECO:0000256" key="4">
    <source>
        <dbReference type="ARBA" id="ARBA00022840"/>
    </source>
</evidence>
<dbReference type="PROSITE" id="PS50893">
    <property type="entry name" value="ABC_TRANSPORTER_2"/>
    <property type="match status" value="1"/>
</dbReference>
<dbReference type="InterPro" id="IPR050763">
    <property type="entry name" value="ABC_transporter_ATP-binding"/>
</dbReference>
<dbReference type="EMBL" id="CP114052">
    <property type="protein sequence ID" value="WAW14517.1"/>
    <property type="molecule type" value="Genomic_DNA"/>
</dbReference>
<dbReference type="PROSITE" id="PS00211">
    <property type="entry name" value="ABC_TRANSPORTER_1"/>
    <property type="match status" value="1"/>
</dbReference>
<dbReference type="Pfam" id="PF00005">
    <property type="entry name" value="ABC_tran"/>
    <property type="match status" value="1"/>
</dbReference>
<protein>
    <submittedName>
        <fullName evidence="6">ABC transporter ATP-binding protein</fullName>
    </submittedName>
</protein>
<comment type="similarity">
    <text evidence="1">Belongs to the ABC transporter superfamily.</text>
</comment>
<dbReference type="SUPFAM" id="SSF52540">
    <property type="entry name" value="P-loop containing nucleoside triphosphate hydrolases"/>
    <property type="match status" value="1"/>
</dbReference>
<dbReference type="Gene3D" id="3.40.50.300">
    <property type="entry name" value="P-loop containing nucleotide triphosphate hydrolases"/>
    <property type="match status" value="1"/>
</dbReference>
<dbReference type="SMART" id="SM00382">
    <property type="entry name" value="AAA"/>
    <property type="match status" value="1"/>
</dbReference>
<dbReference type="InterPro" id="IPR003439">
    <property type="entry name" value="ABC_transporter-like_ATP-bd"/>
</dbReference>
<dbReference type="RefSeq" id="WP_269311214.1">
    <property type="nucleotide sequence ID" value="NZ_CP114052.1"/>
</dbReference>
<evidence type="ECO:0000313" key="6">
    <source>
        <dbReference type="EMBL" id="WAW14517.1"/>
    </source>
</evidence>
<proteinExistence type="inferred from homology"/>
<evidence type="ECO:0000256" key="2">
    <source>
        <dbReference type="ARBA" id="ARBA00022448"/>
    </source>
</evidence>
<reference evidence="6" key="1">
    <citation type="submission" date="2022-12" db="EMBL/GenBank/DDBJ databases">
        <title>Peptostreptococcus.</title>
        <authorList>
            <person name="Lee S.H."/>
        </authorList>
    </citation>
    <scope>NUCLEOTIDE SEQUENCE</scope>
    <source>
        <strain evidence="6">CBA3647</strain>
    </source>
</reference>
<accession>A0ABY7JMG1</accession>
<dbReference type="CDD" id="cd03230">
    <property type="entry name" value="ABC_DR_subfamily_A"/>
    <property type="match status" value="1"/>
</dbReference>
<organism evidence="6 7">
    <name type="scientific">Peptostreptococcus equinus</name>
    <dbReference type="NCBI Taxonomy" id="3003601"/>
    <lineage>
        <taxon>Bacteria</taxon>
        <taxon>Bacillati</taxon>
        <taxon>Bacillota</taxon>
        <taxon>Clostridia</taxon>
        <taxon>Peptostreptococcales</taxon>
        <taxon>Peptostreptococcaceae</taxon>
        <taxon>Peptostreptococcus</taxon>
    </lineage>
</organism>
<name>A0ABY7JMG1_9FIRM</name>
<dbReference type="InterPro" id="IPR027417">
    <property type="entry name" value="P-loop_NTPase"/>
</dbReference>
<evidence type="ECO:0000256" key="3">
    <source>
        <dbReference type="ARBA" id="ARBA00022741"/>
    </source>
</evidence>
<evidence type="ECO:0000256" key="1">
    <source>
        <dbReference type="ARBA" id="ARBA00005417"/>
    </source>
</evidence>
<keyword evidence="2" id="KW-0813">Transport</keyword>
<dbReference type="PANTHER" id="PTHR42711">
    <property type="entry name" value="ABC TRANSPORTER ATP-BINDING PROTEIN"/>
    <property type="match status" value="1"/>
</dbReference>
<gene>
    <name evidence="6" type="ORF">O0R46_07920</name>
</gene>
<evidence type="ECO:0000313" key="7">
    <source>
        <dbReference type="Proteomes" id="UP001164187"/>
    </source>
</evidence>
<dbReference type="InterPro" id="IPR003593">
    <property type="entry name" value="AAA+_ATPase"/>
</dbReference>
<sequence length="304" mass="35121">MSIIKVDNLTKDYGHGRGIFNVSFKIDKGECFGFLGPNGAGKTTTIRHLMGFSKPLYGNVSILDKDCWEESYILKANIGYLPGEISFPNSMTGKSFLDMMANMRNLVSREYEKSLIERFNIDIDLLIDMISLGDKRKLAIITAFMHDPDILILDEPTSGLDPIMQDTFIDFIKNEKERGKTILLSSHIFKEVEATCDRIAIIKDGRIVDEFLARDFKENADRSYKMVFEEKCSVYNLIDKFHDFEIKKENELIATIKLKDNDIYKLIEFLAGEKISDFTENKSSLEEYFMEFYELDRDFEEVTL</sequence>
<keyword evidence="3" id="KW-0547">Nucleotide-binding</keyword>
<dbReference type="PANTHER" id="PTHR42711:SF5">
    <property type="entry name" value="ABC TRANSPORTER ATP-BINDING PROTEIN NATA"/>
    <property type="match status" value="1"/>
</dbReference>
<keyword evidence="4 6" id="KW-0067">ATP-binding</keyword>
<keyword evidence="7" id="KW-1185">Reference proteome</keyword>
<evidence type="ECO:0000259" key="5">
    <source>
        <dbReference type="PROSITE" id="PS50893"/>
    </source>
</evidence>
<feature type="domain" description="ABC transporter" evidence="5">
    <location>
        <begin position="4"/>
        <end position="229"/>
    </location>
</feature>